<dbReference type="EMBL" id="JBDJPC010000007">
    <property type="protein sequence ID" value="KAL1494022.1"/>
    <property type="molecule type" value="Genomic_DNA"/>
</dbReference>
<dbReference type="InterPro" id="IPR012675">
    <property type="entry name" value="Beta-grasp_dom_sf"/>
</dbReference>
<proteinExistence type="predicted"/>
<dbReference type="Gene3D" id="3.10.20.30">
    <property type="match status" value="1"/>
</dbReference>
<protein>
    <submittedName>
        <fullName evidence="1">Uncharacterized protein</fullName>
    </submittedName>
</protein>
<keyword evidence="2" id="KW-1185">Reference proteome</keyword>
<reference evidence="1 2" key="1">
    <citation type="submission" date="2024-05" db="EMBL/GenBank/DDBJ databases">
        <title>Genetic variation in Jamaican populations of the coffee berry borer (Hypothenemus hampei).</title>
        <authorList>
            <person name="Errbii M."/>
            <person name="Myrie A."/>
        </authorList>
    </citation>
    <scope>NUCLEOTIDE SEQUENCE [LARGE SCALE GENOMIC DNA]</scope>
    <source>
        <strain evidence="1">JA-Hopewell-2020-01-JO</strain>
        <tissue evidence="1">Whole body</tissue>
    </source>
</reference>
<name>A0ABD1EH47_HYPHA</name>
<dbReference type="Proteomes" id="UP001566132">
    <property type="component" value="Unassembled WGS sequence"/>
</dbReference>
<sequence>METFFPEKLLLTGTKKMCEEGDCGVCVMVRIWSICCLVKAGVCARQKELELPPKDTSFQKD</sequence>
<comment type="caution">
    <text evidence="1">The sequence shown here is derived from an EMBL/GenBank/DDBJ whole genome shotgun (WGS) entry which is preliminary data.</text>
</comment>
<dbReference type="SUPFAM" id="SSF54292">
    <property type="entry name" value="2Fe-2S ferredoxin-like"/>
    <property type="match status" value="1"/>
</dbReference>
<accession>A0ABD1EH47</accession>
<organism evidence="1 2">
    <name type="scientific">Hypothenemus hampei</name>
    <name type="common">Coffee berry borer</name>
    <dbReference type="NCBI Taxonomy" id="57062"/>
    <lineage>
        <taxon>Eukaryota</taxon>
        <taxon>Metazoa</taxon>
        <taxon>Ecdysozoa</taxon>
        <taxon>Arthropoda</taxon>
        <taxon>Hexapoda</taxon>
        <taxon>Insecta</taxon>
        <taxon>Pterygota</taxon>
        <taxon>Neoptera</taxon>
        <taxon>Endopterygota</taxon>
        <taxon>Coleoptera</taxon>
        <taxon>Polyphaga</taxon>
        <taxon>Cucujiformia</taxon>
        <taxon>Curculionidae</taxon>
        <taxon>Scolytinae</taxon>
        <taxon>Hypothenemus</taxon>
    </lineage>
</organism>
<evidence type="ECO:0000313" key="2">
    <source>
        <dbReference type="Proteomes" id="UP001566132"/>
    </source>
</evidence>
<dbReference type="AlphaFoldDB" id="A0ABD1EH47"/>
<gene>
    <name evidence="1" type="ORF">ABEB36_009695</name>
</gene>
<dbReference type="InterPro" id="IPR036010">
    <property type="entry name" value="2Fe-2S_ferredoxin-like_sf"/>
</dbReference>
<evidence type="ECO:0000313" key="1">
    <source>
        <dbReference type="EMBL" id="KAL1494022.1"/>
    </source>
</evidence>